<dbReference type="RefSeq" id="WP_141483337.1">
    <property type="nucleotide sequence ID" value="NZ_VICD02000317.1"/>
</dbReference>
<proteinExistence type="predicted"/>
<gene>
    <name evidence="2" type="ORF">FKV24_017735</name>
</gene>
<evidence type="ECO:0000313" key="3">
    <source>
        <dbReference type="Proteomes" id="UP000320431"/>
    </source>
</evidence>
<comment type="caution">
    <text evidence="2">The sequence shown here is derived from an EMBL/GenBank/DDBJ whole genome shotgun (WGS) entry which is preliminary data.</text>
</comment>
<dbReference type="EMBL" id="VICD02000317">
    <property type="protein sequence ID" value="KAB8163925.1"/>
    <property type="molecule type" value="Genomic_DNA"/>
</dbReference>
<dbReference type="AlphaFoldDB" id="A0A507ZUA3"/>
<evidence type="ECO:0000313" key="2">
    <source>
        <dbReference type="EMBL" id="KAB8163925.1"/>
    </source>
</evidence>
<feature type="domain" description="NadR/Ttd14 AAA" evidence="1">
    <location>
        <begin position="7"/>
        <end position="170"/>
    </location>
</feature>
<name>A0A507ZUA3_9GAMM</name>
<protein>
    <submittedName>
        <fullName evidence="2">AAA family ATPase</fullName>
    </submittedName>
</protein>
<evidence type="ECO:0000259" key="1">
    <source>
        <dbReference type="Pfam" id="PF13521"/>
    </source>
</evidence>
<accession>A0A507ZUA3</accession>
<dbReference type="SUPFAM" id="SSF52540">
    <property type="entry name" value="P-loop containing nucleoside triphosphate hydrolases"/>
    <property type="match status" value="1"/>
</dbReference>
<dbReference type="Proteomes" id="UP000320431">
    <property type="component" value="Unassembled WGS sequence"/>
</dbReference>
<dbReference type="Gene3D" id="3.40.50.300">
    <property type="entry name" value="P-loop containing nucleotide triphosphate hydrolases"/>
    <property type="match status" value="1"/>
</dbReference>
<sequence>MNYQHFHVITGASGAGKSTLLAALSALGHSTVPEVALAILREQRAGNGRLLPGVDRAGFMEALLLRSIEAHRAAAALQGPVFFDRGVPECVAWMRLMGLEAKPEHLEAAARCRYAGTVFVAEPWPEIYVRDGEREASFERAARSFAPTVAAYVEAGYRICILPKVPVRERVAFVLAQLGADACGFDSREPREA</sequence>
<dbReference type="Pfam" id="PF13521">
    <property type="entry name" value="AAA_28"/>
    <property type="match status" value="1"/>
</dbReference>
<dbReference type="InterPro" id="IPR027417">
    <property type="entry name" value="P-loop_NTPase"/>
</dbReference>
<dbReference type="InterPro" id="IPR038727">
    <property type="entry name" value="NadR/Ttd14_AAA_dom"/>
</dbReference>
<organism evidence="2 3">
    <name type="scientific">Marilutibacter maris</name>
    <dbReference type="NCBI Taxonomy" id="1605891"/>
    <lineage>
        <taxon>Bacteria</taxon>
        <taxon>Pseudomonadati</taxon>
        <taxon>Pseudomonadota</taxon>
        <taxon>Gammaproteobacteria</taxon>
        <taxon>Lysobacterales</taxon>
        <taxon>Lysobacteraceae</taxon>
        <taxon>Marilutibacter</taxon>
    </lineage>
</organism>
<reference evidence="2 3" key="1">
    <citation type="submission" date="2019-10" db="EMBL/GenBank/DDBJ databases">
        <title>Lysobacter alkalisoli sp. nov., isolated from saline-alkaline soil.</title>
        <authorList>
            <person name="Sun J.-Q."/>
        </authorList>
    </citation>
    <scope>NUCLEOTIDE SEQUENCE [LARGE SCALE GENOMIC DNA]</scope>
    <source>
        <strain evidence="2 3">KCTC 42381</strain>
    </source>
</reference>